<keyword evidence="7" id="KW-0594">Phospholipid biosynthesis</keyword>
<sequence length="305" mass="34420">MHIEELGEECAGGGDGERSISGTGGERVVFVDVKRAAVGVGARILFYPTLVYNVLRNMIEPQFHWWDQIDEFLLLGAVPFPSDVPRLKKLGVGGVITLNEPYETLVPNSLYYAHGIEHLLIPTRDYLFAPSLGDICLAVDFIHRNSSNGKITYVHCKAGRGRSTTIVLCYLVQHKQMTPTAAYQYVKTNRPRVHLASSQWKAVKDFYHLRVQKMERLVYSKPMLLVTEKKLPFDESSYEVVSQSDLDGYDRYIKTCDAGNTVWAELRFVCRVQIARQAAIARISYFWFKSDDAQGGSSRTSIPVC</sequence>
<evidence type="ECO:0000256" key="6">
    <source>
        <dbReference type="ARBA" id="ARBA00023098"/>
    </source>
</evidence>
<dbReference type="OrthoDB" id="273181at2759"/>
<evidence type="ECO:0000256" key="7">
    <source>
        <dbReference type="ARBA" id="ARBA00023209"/>
    </source>
</evidence>
<keyword evidence="5" id="KW-0904">Protein phosphatase</keyword>
<reference evidence="15 16" key="1">
    <citation type="submission" date="2020-08" db="EMBL/GenBank/DDBJ databases">
        <title>Plant Genome Project.</title>
        <authorList>
            <person name="Zhang R.-G."/>
        </authorList>
    </citation>
    <scope>NUCLEOTIDE SEQUENCE [LARGE SCALE GENOMIC DNA]</scope>
    <source>
        <tissue evidence="15">Rhizome</tissue>
    </source>
</reference>
<dbReference type="SMART" id="SM00195">
    <property type="entry name" value="DSPc"/>
    <property type="match status" value="1"/>
</dbReference>
<comment type="function">
    <text evidence="12">Exhibits phosphatidylglycerophosphate phosphatase activity. Involved in root growth and columella cells organization. May possess protein phosphatase activity.</text>
</comment>
<dbReference type="AlphaFoldDB" id="A0A8J5FU03"/>
<dbReference type="GO" id="GO:0048364">
    <property type="term" value="P:root development"/>
    <property type="evidence" value="ECO:0007669"/>
    <property type="project" value="UniProtKB-ARBA"/>
</dbReference>
<feature type="domain" description="Tyrosine specific protein phosphatases" evidence="14">
    <location>
        <begin position="133"/>
        <end position="201"/>
    </location>
</feature>
<keyword evidence="6" id="KW-0443">Lipid metabolism</keyword>
<evidence type="ECO:0000256" key="9">
    <source>
        <dbReference type="ARBA" id="ARBA00024192"/>
    </source>
</evidence>
<keyword evidence="16" id="KW-1185">Reference proteome</keyword>
<evidence type="ECO:0000313" key="16">
    <source>
        <dbReference type="Proteomes" id="UP000734854"/>
    </source>
</evidence>
<evidence type="ECO:0000256" key="8">
    <source>
        <dbReference type="ARBA" id="ARBA00023264"/>
    </source>
</evidence>
<comment type="catalytic activity">
    <reaction evidence="11">
        <text>a 1,2-diacyl-sn-glycero-3-phospho-(1'-sn-glycero-3'-phosphate) + H2O = a 1,2-diacyl-sn-glycero-3-phospho-(1'-sn-glycerol) + phosphate</text>
        <dbReference type="Rhea" id="RHEA:33751"/>
        <dbReference type="ChEBI" id="CHEBI:15377"/>
        <dbReference type="ChEBI" id="CHEBI:43474"/>
        <dbReference type="ChEBI" id="CHEBI:60110"/>
        <dbReference type="ChEBI" id="CHEBI:64716"/>
        <dbReference type="EC" id="3.1.3.27"/>
    </reaction>
    <physiologicalReaction direction="left-to-right" evidence="11">
        <dbReference type="Rhea" id="RHEA:33752"/>
    </physiologicalReaction>
</comment>
<dbReference type="EC" id="3.1.3.27" evidence="10"/>
<evidence type="ECO:0000256" key="11">
    <source>
        <dbReference type="ARBA" id="ARBA00050944"/>
    </source>
</evidence>
<evidence type="ECO:0000256" key="10">
    <source>
        <dbReference type="ARBA" id="ARBA00024224"/>
    </source>
</evidence>
<comment type="pathway">
    <text evidence="1">Lipid metabolism.</text>
</comment>
<evidence type="ECO:0000256" key="12">
    <source>
        <dbReference type="ARBA" id="ARBA00053902"/>
    </source>
</evidence>
<comment type="pathway">
    <text evidence="9">Phospholipid metabolism; phosphatidylglycerol biosynthesis; phosphatidylglycerol from CDP-diacylglycerol: step 2/2.</text>
</comment>
<evidence type="ECO:0000256" key="4">
    <source>
        <dbReference type="ARBA" id="ARBA00022801"/>
    </source>
</evidence>
<dbReference type="InterPro" id="IPR016130">
    <property type="entry name" value="Tyr_Pase_AS"/>
</dbReference>
<dbReference type="CDD" id="cd14524">
    <property type="entry name" value="PTPMT1"/>
    <property type="match status" value="1"/>
</dbReference>
<feature type="domain" description="Tyrosine-protein phosphatase" evidence="13">
    <location>
        <begin position="65"/>
        <end position="212"/>
    </location>
</feature>
<dbReference type="PANTHER" id="PTHR46274:SF9">
    <property type="entry name" value="PHOSPHATIDYLGLYCEROPHOSPHATE PHOSPHATASE PTPMT1"/>
    <property type="match status" value="1"/>
</dbReference>
<gene>
    <name evidence="15" type="ORF">ZIOFF_047870</name>
</gene>
<evidence type="ECO:0000256" key="5">
    <source>
        <dbReference type="ARBA" id="ARBA00022912"/>
    </source>
</evidence>
<evidence type="ECO:0000313" key="15">
    <source>
        <dbReference type="EMBL" id="KAG6492900.1"/>
    </source>
</evidence>
<organism evidence="15 16">
    <name type="scientific">Zingiber officinale</name>
    <name type="common">Ginger</name>
    <name type="synonym">Amomum zingiber</name>
    <dbReference type="NCBI Taxonomy" id="94328"/>
    <lineage>
        <taxon>Eukaryota</taxon>
        <taxon>Viridiplantae</taxon>
        <taxon>Streptophyta</taxon>
        <taxon>Embryophyta</taxon>
        <taxon>Tracheophyta</taxon>
        <taxon>Spermatophyta</taxon>
        <taxon>Magnoliopsida</taxon>
        <taxon>Liliopsida</taxon>
        <taxon>Zingiberales</taxon>
        <taxon>Zingiberaceae</taxon>
        <taxon>Zingiber</taxon>
    </lineage>
</organism>
<keyword evidence="3" id="KW-0444">Lipid biosynthesis</keyword>
<comment type="caution">
    <text evidence="15">The sequence shown here is derived from an EMBL/GenBank/DDBJ whole genome shotgun (WGS) entry which is preliminary data.</text>
</comment>
<evidence type="ECO:0000259" key="14">
    <source>
        <dbReference type="PROSITE" id="PS50056"/>
    </source>
</evidence>
<dbReference type="PANTHER" id="PTHR46274">
    <property type="entry name" value="PHOSPHATIDYLINOSITOL PHOSPHATASE"/>
    <property type="match status" value="1"/>
</dbReference>
<comment type="similarity">
    <text evidence="2">Belongs to the protein-tyrosine phosphatase family. Non-receptor class dual specificity subfamily.</text>
</comment>
<dbReference type="GO" id="GO:0004721">
    <property type="term" value="F:phosphoprotein phosphatase activity"/>
    <property type="evidence" value="ECO:0007669"/>
    <property type="project" value="UniProtKB-KW"/>
</dbReference>
<evidence type="ECO:0000259" key="13">
    <source>
        <dbReference type="PROSITE" id="PS50054"/>
    </source>
</evidence>
<evidence type="ECO:0000256" key="1">
    <source>
        <dbReference type="ARBA" id="ARBA00005189"/>
    </source>
</evidence>
<evidence type="ECO:0000256" key="2">
    <source>
        <dbReference type="ARBA" id="ARBA00008601"/>
    </source>
</evidence>
<name>A0A8J5FU03_ZINOF</name>
<dbReference type="PROSITE" id="PS00383">
    <property type="entry name" value="TYR_PHOSPHATASE_1"/>
    <property type="match status" value="1"/>
</dbReference>
<dbReference type="GO" id="GO:0008962">
    <property type="term" value="F:phosphatidylglycerophosphatase activity"/>
    <property type="evidence" value="ECO:0007669"/>
    <property type="project" value="UniProtKB-EC"/>
</dbReference>
<dbReference type="InterPro" id="IPR044596">
    <property type="entry name" value="PTPMT1-like"/>
</dbReference>
<protein>
    <recommendedName>
        <fullName evidence="10">phosphatidylglycerophosphatase</fullName>
        <ecNumber evidence="10">3.1.3.27</ecNumber>
    </recommendedName>
</protein>
<dbReference type="Proteomes" id="UP000734854">
    <property type="component" value="Unassembled WGS sequence"/>
</dbReference>
<dbReference type="EMBL" id="JACMSC010000013">
    <property type="protein sequence ID" value="KAG6492900.1"/>
    <property type="molecule type" value="Genomic_DNA"/>
</dbReference>
<keyword evidence="4" id="KW-0378">Hydrolase</keyword>
<keyword evidence="8" id="KW-1208">Phospholipid metabolism</keyword>
<dbReference type="GO" id="GO:0008654">
    <property type="term" value="P:phospholipid biosynthetic process"/>
    <property type="evidence" value="ECO:0007669"/>
    <property type="project" value="UniProtKB-KW"/>
</dbReference>
<proteinExistence type="inferred from homology"/>
<dbReference type="PROSITE" id="PS50054">
    <property type="entry name" value="TYR_PHOSPHATASE_DUAL"/>
    <property type="match status" value="1"/>
</dbReference>
<dbReference type="InterPro" id="IPR000340">
    <property type="entry name" value="Dual-sp_phosphatase_cat-dom"/>
</dbReference>
<dbReference type="FunFam" id="3.90.190.10:FF:000051">
    <property type="entry name" value="Dual specificity phosphatase domain protein"/>
    <property type="match status" value="1"/>
</dbReference>
<accession>A0A8J5FU03</accession>
<dbReference type="InterPro" id="IPR020422">
    <property type="entry name" value="TYR_PHOSPHATASE_DUAL_dom"/>
</dbReference>
<evidence type="ECO:0000256" key="3">
    <source>
        <dbReference type="ARBA" id="ARBA00022516"/>
    </source>
</evidence>
<dbReference type="PROSITE" id="PS50056">
    <property type="entry name" value="TYR_PHOSPHATASE_2"/>
    <property type="match status" value="1"/>
</dbReference>
<dbReference type="InterPro" id="IPR000387">
    <property type="entry name" value="Tyr_Pase_dom"/>
</dbReference>
<dbReference type="Pfam" id="PF00782">
    <property type="entry name" value="DSPc"/>
    <property type="match status" value="1"/>
</dbReference>